<feature type="compositionally biased region" description="Polar residues" evidence="1">
    <location>
        <begin position="1"/>
        <end position="11"/>
    </location>
</feature>
<evidence type="ECO:0000313" key="2">
    <source>
        <dbReference type="EMBL" id="CAD9681762.1"/>
    </source>
</evidence>
<reference evidence="2" key="1">
    <citation type="submission" date="2021-01" db="EMBL/GenBank/DDBJ databases">
        <authorList>
            <person name="Corre E."/>
            <person name="Pelletier E."/>
            <person name="Niang G."/>
            <person name="Scheremetjew M."/>
            <person name="Finn R."/>
            <person name="Kale V."/>
            <person name="Holt S."/>
            <person name="Cochrane G."/>
            <person name="Meng A."/>
            <person name="Brown T."/>
            <person name="Cohen L."/>
        </authorList>
    </citation>
    <scope>NUCLEOTIDE SEQUENCE</scope>
    <source>
        <strain evidence="2">NY070348D</strain>
    </source>
</reference>
<dbReference type="EMBL" id="HBHK01011807">
    <property type="protein sequence ID" value="CAD9681762.1"/>
    <property type="molecule type" value="Transcribed_RNA"/>
</dbReference>
<evidence type="ECO:0000256" key="1">
    <source>
        <dbReference type="SAM" id="MobiDB-lite"/>
    </source>
</evidence>
<proteinExistence type="predicted"/>
<feature type="region of interest" description="Disordered" evidence="1">
    <location>
        <begin position="1"/>
        <end position="20"/>
    </location>
</feature>
<protein>
    <submittedName>
        <fullName evidence="2">Uncharacterized protein</fullName>
    </submittedName>
</protein>
<name>A0A7S2RVN7_9STRA</name>
<gene>
    <name evidence="2" type="ORF">QSP1433_LOCUS7424</name>
</gene>
<accession>A0A7S2RVN7</accession>
<dbReference type="AlphaFoldDB" id="A0A7S2RVN7"/>
<sequence>MGAEQSTQQSGVEADPRPDGVCLEEDFGEVKAGGCCSSEGHVESLRQEAYVENLRGVLVELGDEAIGGNAEAYYAGQSGNERFHERIGYCVAMPDEIDSDHSVMAVELLVGVARLLSAEALYGLPILNVAGALCEKYSEAATEQACRGVLEVVRVLFSKAEGIAHLSQDTIKSIGLEEQAKPDQVDALYAYEMVAFGADLFICPPVMAILSQNLHLLSEFLPVFHKHDDIFSDRWPNTSFKLYPKLFPLLRCLLSIMVDTRVVVLTLQEGFNPSDTIVPQARIYTVTGASKMQDITCELPFRGFGQIYHWTALRTLPCETSASSLWHDEEEVVDGEEFPDCMPPFPFQGNLFRVLFHVQSEPKLFIKTRNVPKFPSIAISVVEDSEQSCLTSLVTAVLNASLAEKTQAVEYLVNRRKVDFAGETCLQHLEALYHCKKPT</sequence>
<organism evidence="2">
    <name type="scientific">Mucochytrium quahogii</name>
    <dbReference type="NCBI Taxonomy" id="96639"/>
    <lineage>
        <taxon>Eukaryota</taxon>
        <taxon>Sar</taxon>
        <taxon>Stramenopiles</taxon>
        <taxon>Bigyra</taxon>
        <taxon>Labyrinthulomycetes</taxon>
        <taxon>Thraustochytrida</taxon>
        <taxon>Thraustochytriidae</taxon>
        <taxon>Mucochytrium</taxon>
    </lineage>
</organism>